<keyword evidence="1" id="KW-0560">Oxidoreductase</keyword>
<evidence type="ECO:0000256" key="1">
    <source>
        <dbReference type="ARBA" id="ARBA00023002"/>
    </source>
</evidence>
<organism evidence="5 6">
    <name type="scientific">Cellulomonas xylanilytica</name>
    <dbReference type="NCBI Taxonomy" id="233583"/>
    <lineage>
        <taxon>Bacteria</taxon>
        <taxon>Bacillati</taxon>
        <taxon>Actinomycetota</taxon>
        <taxon>Actinomycetes</taxon>
        <taxon>Micrococcales</taxon>
        <taxon>Cellulomonadaceae</taxon>
        <taxon>Cellulomonas</taxon>
    </lineage>
</organism>
<dbReference type="Pfam" id="PF22725">
    <property type="entry name" value="GFO_IDH_MocA_C3"/>
    <property type="match status" value="1"/>
</dbReference>
<evidence type="ECO:0000313" key="6">
    <source>
        <dbReference type="Proteomes" id="UP000321118"/>
    </source>
</evidence>
<dbReference type="InterPro" id="IPR036291">
    <property type="entry name" value="NAD(P)-bd_dom_sf"/>
</dbReference>
<dbReference type="EMBL" id="BJUB01000002">
    <property type="protein sequence ID" value="GEK20380.1"/>
    <property type="molecule type" value="Genomic_DNA"/>
</dbReference>
<feature type="domain" description="GFO/IDH/MocA-like oxidoreductase" evidence="4">
    <location>
        <begin position="143"/>
        <end position="272"/>
    </location>
</feature>
<name>A0A510V4Z4_9CELL</name>
<dbReference type="PANTHER" id="PTHR43818">
    <property type="entry name" value="BCDNA.GH03377"/>
    <property type="match status" value="1"/>
</dbReference>
<protein>
    <submittedName>
        <fullName evidence="5">Oxidoreductase</fullName>
    </submittedName>
</protein>
<feature type="domain" description="Gfo/Idh/MocA-like oxidoreductase N-terminal" evidence="3">
    <location>
        <begin position="21"/>
        <end position="133"/>
    </location>
</feature>
<dbReference type="PANTHER" id="PTHR43818:SF11">
    <property type="entry name" value="BCDNA.GH03377"/>
    <property type="match status" value="1"/>
</dbReference>
<dbReference type="Gene3D" id="3.40.50.720">
    <property type="entry name" value="NAD(P)-binding Rossmann-like Domain"/>
    <property type="match status" value="1"/>
</dbReference>
<comment type="caution">
    <text evidence="5">The sequence shown here is derived from an EMBL/GenBank/DDBJ whole genome shotgun (WGS) entry which is preliminary data.</text>
</comment>
<dbReference type="Proteomes" id="UP000321118">
    <property type="component" value="Unassembled WGS sequence"/>
</dbReference>
<keyword evidence="6" id="KW-1185">Reference proteome</keyword>
<proteinExistence type="predicted"/>
<dbReference type="RefSeq" id="WP_146925861.1">
    <property type="nucleotide sequence ID" value="NZ_BJUB01000002.1"/>
</dbReference>
<evidence type="ECO:0000313" key="5">
    <source>
        <dbReference type="EMBL" id="GEK20380.1"/>
    </source>
</evidence>
<gene>
    <name evidence="5" type="ORF">CXY01_09000</name>
</gene>
<dbReference type="SUPFAM" id="SSF51735">
    <property type="entry name" value="NAD(P)-binding Rossmann-fold domains"/>
    <property type="match status" value="1"/>
</dbReference>
<dbReference type="AlphaFoldDB" id="A0A510V4Z4"/>
<dbReference type="InterPro" id="IPR050463">
    <property type="entry name" value="Gfo/Idh/MocA_oxidrdct_glycsds"/>
</dbReference>
<evidence type="ECO:0000259" key="4">
    <source>
        <dbReference type="Pfam" id="PF22725"/>
    </source>
</evidence>
<dbReference type="GO" id="GO:0016491">
    <property type="term" value="F:oxidoreductase activity"/>
    <property type="evidence" value="ECO:0007669"/>
    <property type="project" value="UniProtKB-KW"/>
</dbReference>
<sequence>MTVRTARHAPETATTAAPPTIAVVGIHGHGASHVRKVQDLQERGLATLAALVDPRPADGDVPWYPDLDTLLAEARPDVVVIATPIHTHLALASAALRAGCDVLLEKPTTASLAEHAELLAVVEETGRLCQVGFQTFGSGAVDEVARIVATGELGEITGVGAVGTWVRTAAYYQRARWAGRRTLDGVEVVDGVVTNPLAHAIATALLLAGARTTQDVTDVRLDLHRAHPIEADDTSAVVVETTAGIRVAAGLTLCAPERSPARITVRGTLGTATLFYETDELEVSSPRGTRRIRCGRVDLLAQLLTARAHPPVTLRCSVADTGAFLRVLEAVRTGPDPAPVPDAFVTWVGEAGDAHPVIADVEAWCARVADEGATFTELGAPFAGGHAS</sequence>
<dbReference type="OrthoDB" id="9812981at2"/>
<evidence type="ECO:0000259" key="3">
    <source>
        <dbReference type="Pfam" id="PF01408"/>
    </source>
</evidence>
<dbReference type="InterPro" id="IPR000683">
    <property type="entry name" value="Gfo/Idh/MocA-like_OxRdtase_N"/>
</dbReference>
<evidence type="ECO:0000256" key="2">
    <source>
        <dbReference type="ARBA" id="ARBA00023027"/>
    </source>
</evidence>
<dbReference type="Gene3D" id="3.30.360.10">
    <property type="entry name" value="Dihydrodipicolinate Reductase, domain 2"/>
    <property type="match status" value="1"/>
</dbReference>
<reference evidence="5 6" key="1">
    <citation type="submission" date="2019-07" db="EMBL/GenBank/DDBJ databases">
        <title>Whole genome shotgun sequence of Cellulomonas xylanilytica NBRC 101102.</title>
        <authorList>
            <person name="Hosoyama A."/>
            <person name="Uohara A."/>
            <person name="Ohji S."/>
            <person name="Ichikawa N."/>
        </authorList>
    </citation>
    <scope>NUCLEOTIDE SEQUENCE [LARGE SCALE GENOMIC DNA]</scope>
    <source>
        <strain evidence="5 6">NBRC 101102</strain>
    </source>
</reference>
<dbReference type="SUPFAM" id="SSF55347">
    <property type="entry name" value="Glyceraldehyde-3-phosphate dehydrogenase-like, C-terminal domain"/>
    <property type="match status" value="1"/>
</dbReference>
<dbReference type="Pfam" id="PF01408">
    <property type="entry name" value="GFO_IDH_MocA"/>
    <property type="match status" value="1"/>
</dbReference>
<keyword evidence="2" id="KW-0520">NAD</keyword>
<dbReference type="InterPro" id="IPR055170">
    <property type="entry name" value="GFO_IDH_MocA-like_dom"/>
</dbReference>
<accession>A0A510V4Z4</accession>
<dbReference type="GO" id="GO:0000166">
    <property type="term" value="F:nucleotide binding"/>
    <property type="evidence" value="ECO:0007669"/>
    <property type="project" value="InterPro"/>
</dbReference>